<dbReference type="EMBL" id="QRDT01000011">
    <property type="protein sequence ID" value="RED33251.1"/>
    <property type="molecule type" value="Genomic_DNA"/>
</dbReference>
<dbReference type="Proteomes" id="UP000256343">
    <property type="component" value="Unassembled WGS sequence"/>
</dbReference>
<reference evidence="2 5" key="2">
    <citation type="submission" date="2018-07" db="EMBL/GenBank/DDBJ databases">
        <title>Genomic Encyclopedia of Archaeal and Bacterial Type Strains, Phase II (KMG-II): from individual species to whole genera.</title>
        <authorList>
            <person name="Goeker M."/>
        </authorList>
    </citation>
    <scope>NUCLEOTIDE SEQUENCE [LARGE SCALE GENOMIC DNA]</scope>
    <source>
        <strain evidence="2 5">JA575</strain>
    </source>
</reference>
<evidence type="ECO:0000313" key="5">
    <source>
        <dbReference type="Proteomes" id="UP000256343"/>
    </source>
</evidence>
<sequence length="89" mass="10372">MSDSTTTTDHDAIRQWAERRQGRPATVKATEQGDHAGILRIDFGPPDEGLEPIEWTEFFRKFDESRLAFLHQDKTAEGKISRFHKFVRR</sequence>
<keyword evidence="5" id="KW-1185">Reference proteome</keyword>
<name>A0A336JNI2_9BRAD</name>
<evidence type="ECO:0000313" key="3">
    <source>
        <dbReference type="EMBL" id="SSW91327.1"/>
    </source>
</evidence>
<dbReference type="RefSeq" id="WP_114358371.1">
    <property type="nucleotide sequence ID" value="NZ_QRDT01000011.1"/>
</dbReference>
<dbReference type="EMBL" id="UFQQ01000011">
    <property type="protein sequence ID" value="SSW91327.1"/>
    <property type="molecule type" value="Genomic_DNA"/>
</dbReference>
<feature type="compositionally biased region" description="Basic and acidic residues" evidence="1">
    <location>
        <begin position="8"/>
        <end position="21"/>
    </location>
</feature>
<evidence type="ECO:0000313" key="4">
    <source>
        <dbReference type="Proteomes" id="UP000252631"/>
    </source>
</evidence>
<gene>
    <name evidence="2" type="ORF">BJ125_11188</name>
    <name evidence="3" type="ORF">SAMN05892882_11188</name>
</gene>
<evidence type="ECO:0000313" key="2">
    <source>
        <dbReference type="EMBL" id="RED33251.1"/>
    </source>
</evidence>
<evidence type="ECO:0008006" key="6">
    <source>
        <dbReference type="Google" id="ProtNLM"/>
    </source>
</evidence>
<protein>
    <recommendedName>
        <fullName evidence="6">1,4-alpha-glucan branching enzyme</fullName>
    </recommendedName>
</protein>
<feature type="region of interest" description="Disordered" evidence="1">
    <location>
        <begin position="1"/>
        <end position="33"/>
    </location>
</feature>
<dbReference type="Proteomes" id="UP000252631">
    <property type="component" value="Unassembled WGS sequence"/>
</dbReference>
<accession>A0A336JNI2</accession>
<evidence type="ECO:0000256" key="1">
    <source>
        <dbReference type="SAM" id="MobiDB-lite"/>
    </source>
</evidence>
<organism evidence="3 4">
    <name type="scientific">Rhodopseudomonas pentothenatexigens</name>
    <dbReference type="NCBI Taxonomy" id="999699"/>
    <lineage>
        <taxon>Bacteria</taxon>
        <taxon>Pseudomonadati</taxon>
        <taxon>Pseudomonadota</taxon>
        <taxon>Alphaproteobacteria</taxon>
        <taxon>Hyphomicrobiales</taxon>
        <taxon>Nitrobacteraceae</taxon>
        <taxon>Rhodopseudomonas</taxon>
    </lineage>
</organism>
<dbReference type="AlphaFoldDB" id="A0A336JNI2"/>
<reference evidence="3 4" key="1">
    <citation type="submission" date="2017-08" db="EMBL/GenBank/DDBJ databases">
        <authorList>
            <person name="de Groot N.N."/>
        </authorList>
    </citation>
    <scope>NUCLEOTIDE SEQUENCE [LARGE SCALE GENOMIC DNA]</scope>
    <source>
        <strain evidence="3 4">JA575</strain>
    </source>
</reference>
<proteinExistence type="predicted"/>
<dbReference type="OrthoDB" id="9808866at2"/>